<evidence type="ECO:0000256" key="2">
    <source>
        <dbReference type="ARBA" id="ARBA00023002"/>
    </source>
</evidence>
<proteinExistence type="inferred from homology"/>
<dbReference type="SUPFAM" id="SSF50129">
    <property type="entry name" value="GroES-like"/>
    <property type="match status" value="1"/>
</dbReference>
<dbReference type="Gene3D" id="3.90.180.10">
    <property type="entry name" value="Medium-chain alcohol dehydrogenases, catalytic domain"/>
    <property type="match status" value="1"/>
</dbReference>
<gene>
    <name evidence="4" type="ORF">BP6252_06745</name>
</gene>
<keyword evidence="5" id="KW-1185">Reference proteome</keyword>
<protein>
    <recommendedName>
        <fullName evidence="3">Enoyl reductase (ER) domain-containing protein</fullName>
    </recommendedName>
</protein>
<dbReference type="InterPro" id="IPR011032">
    <property type="entry name" value="GroES-like_sf"/>
</dbReference>
<evidence type="ECO:0000256" key="1">
    <source>
        <dbReference type="ARBA" id="ARBA00008072"/>
    </source>
</evidence>
<comment type="caution">
    <text evidence="4">The sequence shown here is derived from an EMBL/GenBank/DDBJ whole genome shotgun (WGS) entry which is preliminary data.</text>
</comment>
<dbReference type="EMBL" id="PDLM01000007">
    <property type="protein sequence ID" value="RDW72838.1"/>
    <property type="molecule type" value="Genomic_DNA"/>
</dbReference>
<dbReference type="InterPro" id="IPR036291">
    <property type="entry name" value="NAD(P)-bd_dom_sf"/>
</dbReference>
<reference evidence="4 5" key="1">
    <citation type="journal article" date="2018" name="IMA Fungus">
        <title>IMA Genome-F 9: Draft genome sequence of Annulohypoxylon stygium, Aspergillus mulundensis, Berkeleyomyces basicola (syn. Thielaviopsis basicola), Ceratocystis smalleyi, two Cercospora beticola strains, Coleophoma cylindrospora, Fusarium fracticaudum, Phialophora cf. hyalina, and Morchella septimelata.</title>
        <authorList>
            <person name="Wingfield B.D."/>
            <person name="Bills G.F."/>
            <person name="Dong Y."/>
            <person name="Huang W."/>
            <person name="Nel W.J."/>
            <person name="Swalarsk-Parry B.S."/>
            <person name="Vaghefi N."/>
            <person name="Wilken P.M."/>
            <person name="An Z."/>
            <person name="de Beer Z.W."/>
            <person name="De Vos L."/>
            <person name="Chen L."/>
            <person name="Duong T.A."/>
            <person name="Gao Y."/>
            <person name="Hammerbacher A."/>
            <person name="Kikkert J.R."/>
            <person name="Li Y."/>
            <person name="Li H."/>
            <person name="Li K."/>
            <person name="Li Q."/>
            <person name="Liu X."/>
            <person name="Ma X."/>
            <person name="Naidoo K."/>
            <person name="Pethybridge S.J."/>
            <person name="Sun J."/>
            <person name="Steenkamp E.T."/>
            <person name="van der Nest M.A."/>
            <person name="van Wyk S."/>
            <person name="Wingfield M.J."/>
            <person name="Xiong C."/>
            <person name="Yue Q."/>
            <person name="Zhang X."/>
        </authorList>
    </citation>
    <scope>NUCLEOTIDE SEQUENCE [LARGE SCALE GENOMIC DNA]</scope>
    <source>
        <strain evidence="4 5">BP6252</strain>
    </source>
</reference>
<dbReference type="GO" id="GO:0016651">
    <property type="term" value="F:oxidoreductase activity, acting on NAD(P)H"/>
    <property type="evidence" value="ECO:0007669"/>
    <property type="project" value="InterPro"/>
</dbReference>
<dbReference type="SMART" id="SM00829">
    <property type="entry name" value="PKS_ER"/>
    <property type="match status" value="1"/>
</dbReference>
<evidence type="ECO:0000313" key="4">
    <source>
        <dbReference type="EMBL" id="RDW72838.1"/>
    </source>
</evidence>
<name>A0A3D8RFX3_9HELO</name>
<keyword evidence="2" id="KW-0560">Oxidoreductase</keyword>
<dbReference type="AlphaFoldDB" id="A0A3D8RFX3"/>
<dbReference type="Proteomes" id="UP000256645">
    <property type="component" value="Unassembled WGS sequence"/>
</dbReference>
<dbReference type="OrthoDB" id="48317at2759"/>
<evidence type="ECO:0000313" key="5">
    <source>
        <dbReference type="Proteomes" id="UP000256645"/>
    </source>
</evidence>
<accession>A0A3D8RFX3</accession>
<comment type="similarity">
    <text evidence="1">Belongs to the zinc-containing alcohol dehydrogenase family.</text>
</comment>
<dbReference type="PANTHER" id="PTHR45348">
    <property type="entry name" value="HYPOTHETICAL OXIDOREDUCTASE (EUROFUNG)"/>
    <property type="match status" value="1"/>
</dbReference>
<dbReference type="Pfam" id="PF08240">
    <property type="entry name" value="ADH_N"/>
    <property type="match status" value="1"/>
</dbReference>
<organism evidence="4 5">
    <name type="scientific">Coleophoma cylindrospora</name>
    <dbReference type="NCBI Taxonomy" id="1849047"/>
    <lineage>
        <taxon>Eukaryota</taxon>
        <taxon>Fungi</taxon>
        <taxon>Dikarya</taxon>
        <taxon>Ascomycota</taxon>
        <taxon>Pezizomycotina</taxon>
        <taxon>Leotiomycetes</taxon>
        <taxon>Helotiales</taxon>
        <taxon>Dermateaceae</taxon>
        <taxon>Coleophoma</taxon>
    </lineage>
</organism>
<dbReference type="Gene3D" id="3.40.50.720">
    <property type="entry name" value="NAD(P)-binding Rossmann-like Domain"/>
    <property type="match status" value="1"/>
</dbReference>
<dbReference type="InterPro" id="IPR047122">
    <property type="entry name" value="Trans-enoyl_RdTase-like"/>
</dbReference>
<dbReference type="SUPFAM" id="SSF51735">
    <property type="entry name" value="NAD(P)-binding Rossmann-fold domains"/>
    <property type="match status" value="1"/>
</dbReference>
<feature type="domain" description="Enoyl reductase (ER)" evidence="3">
    <location>
        <begin position="14"/>
        <end position="344"/>
    </location>
</feature>
<dbReference type="PANTHER" id="PTHR45348:SF2">
    <property type="entry name" value="ZINC-TYPE ALCOHOL DEHYDROGENASE-LIKE PROTEIN C2E1P3.01"/>
    <property type="match status" value="1"/>
</dbReference>
<dbReference type="InterPro" id="IPR013154">
    <property type="entry name" value="ADH-like_N"/>
</dbReference>
<sequence length="353" mass="37708">MTTTKAVVVYPEEKQVAVIDVAIPEIRDEWILVKVLAVALNPTDWKHIDYEQADVGCRIGCDYAGVVEKVGSKVTRFKKGDRITGFAHGGNRLNRESGAFGEYALVKQCVQMNIPDNLSFEQAATLGVGTVTCGQGLYKSLGLPLPTEPAKTPFPVLIYGGSTATGVLGIQFVKASGLTAIATASPANFEYLRSIGADAVFDYRSPTCGADIKAFTQNTLKFAWDCAGGGEEICAAALSDSERSAYGAINIGNIDGEILKKKNPLVDGPLITVGYDAIGEGWVWDGQVAPPKADEMDFATKFMEMARKLIENETIKPIKTTLNQGGAGLNGVIKGLDELRAGRVSCTKLVYTL</sequence>
<evidence type="ECO:0000259" key="3">
    <source>
        <dbReference type="SMART" id="SM00829"/>
    </source>
</evidence>
<dbReference type="CDD" id="cd08249">
    <property type="entry name" value="enoyl_reductase_like"/>
    <property type="match status" value="1"/>
</dbReference>
<dbReference type="InterPro" id="IPR020843">
    <property type="entry name" value="ER"/>
</dbReference>
<dbReference type="STRING" id="1849047.A0A3D8RFX3"/>